<evidence type="ECO:0000256" key="2">
    <source>
        <dbReference type="PROSITE-ProRule" id="PRU00703"/>
    </source>
</evidence>
<dbReference type="SUPFAM" id="SSF54631">
    <property type="entry name" value="CBS-domain pair"/>
    <property type="match status" value="1"/>
</dbReference>
<organism evidence="4 5">
    <name type="scientific">Thermaurantimonas aggregans</name>
    <dbReference type="NCBI Taxonomy" id="2173829"/>
    <lineage>
        <taxon>Bacteria</taxon>
        <taxon>Pseudomonadati</taxon>
        <taxon>Bacteroidota</taxon>
        <taxon>Flavobacteriia</taxon>
        <taxon>Flavobacteriales</taxon>
        <taxon>Schleiferiaceae</taxon>
        <taxon>Thermaurantimonas</taxon>
    </lineage>
</organism>
<evidence type="ECO:0000313" key="5">
    <source>
        <dbReference type="Proteomes" id="UP000286715"/>
    </source>
</evidence>
<sequence length="136" mass="15040">MNLDIPITEIMTKQVLTIDVKKHPADAEKLMKKHKIRHVPVVKAGKIVGMLSLTDLLRISFADAVTEDDFSPEVYDMFTIDQLMNRHVKALSPADTVRTAAELFVNNPIHALPVVNDAGEPIGIVTTTDLIKLMLA</sequence>
<feature type="domain" description="CBS" evidence="3">
    <location>
        <begin position="11"/>
        <end position="67"/>
    </location>
</feature>
<comment type="caution">
    <text evidence="4">The sequence shown here is derived from an EMBL/GenBank/DDBJ whole genome shotgun (WGS) entry which is preliminary data.</text>
</comment>
<gene>
    <name evidence="4" type="ORF">JCM31826_14560</name>
</gene>
<dbReference type="InterPro" id="IPR046342">
    <property type="entry name" value="CBS_dom_sf"/>
</dbReference>
<proteinExistence type="predicted"/>
<evidence type="ECO:0000259" key="3">
    <source>
        <dbReference type="PROSITE" id="PS51371"/>
    </source>
</evidence>
<keyword evidence="5" id="KW-1185">Reference proteome</keyword>
<dbReference type="AlphaFoldDB" id="A0A401XLV4"/>
<dbReference type="EMBL" id="BHZE01000014">
    <property type="protein sequence ID" value="GCD77974.1"/>
    <property type="molecule type" value="Genomic_DNA"/>
</dbReference>
<name>A0A401XLV4_9FLAO</name>
<evidence type="ECO:0000313" key="4">
    <source>
        <dbReference type="EMBL" id="GCD77974.1"/>
    </source>
</evidence>
<reference evidence="4 5" key="1">
    <citation type="submission" date="2018-11" db="EMBL/GenBank/DDBJ databases">
        <title>Schleiferia aggregans sp. nov., a moderately thermophilic heterotrophic bacterium isolated from microbial mats at a terrestrial hot spring.</title>
        <authorList>
            <person name="Iino T."/>
            <person name="Ohkuma M."/>
            <person name="Haruta S."/>
        </authorList>
    </citation>
    <scope>NUCLEOTIDE SEQUENCE [LARGE SCALE GENOMIC DNA]</scope>
    <source>
        <strain evidence="4 5">LA</strain>
    </source>
</reference>
<evidence type="ECO:0000256" key="1">
    <source>
        <dbReference type="ARBA" id="ARBA00023122"/>
    </source>
</evidence>
<accession>A0A401XLV4</accession>
<dbReference type="SMART" id="SM00116">
    <property type="entry name" value="CBS"/>
    <property type="match status" value="2"/>
</dbReference>
<feature type="domain" description="CBS" evidence="3">
    <location>
        <begin position="84"/>
        <end position="136"/>
    </location>
</feature>
<dbReference type="PROSITE" id="PS51371">
    <property type="entry name" value="CBS"/>
    <property type="match status" value="2"/>
</dbReference>
<dbReference type="Gene3D" id="3.10.580.10">
    <property type="entry name" value="CBS-domain"/>
    <property type="match status" value="2"/>
</dbReference>
<dbReference type="Pfam" id="PF00571">
    <property type="entry name" value="CBS"/>
    <property type="match status" value="2"/>
</dbReference>
<keyword evidence="1 2" id="KW-0129">CBS domain</keyword>
<dbReference type="InterPro" id="IPR000644">
    <property type="entry name" value="CBS_dom"/>
</dbReference>
<protein>
    <submittedName>
        <fullName evidence="4">Membrane protein</fullName>
    </submittedName>
</protein>
<dbReference type="OrthoDB" id="1119899at2"/>
<dbReference type="PANTHER" id="PTHR43080:SF2">
    <property type="entry name" value="CBS DOMAIN-CONTAINING PROTEIN"/>
    <property type="match status" value="1"/>
</dbReference>
<dbReference type="Proteomes" id="UP000286715">
    <property type="component" value="Unassembled WGS sequence"/>
</dbReference>
<dbReference type="RefSeq" id="WP_124398037.1">
    <property type="nucleotide sequence ID" value="NZ_BHZE01000014.1"/>
</dbReference>
<dbReference type="PANTHER" id="PTHR43080">
    <property type="entry name" value="CBS DOMAIN-CONTAINING PROTEIN CBSX3, MITOCHONDRIAL"/>
    <property type="match status" value="1"/>
</dbReference>
<dbReference type="InterPro" id="IPR051257">
    <property type="entry name" value="Diverse_CBS-Domain"/>
</dbReference>